<keyword evidence="2" id="KW-1185">Reference proteome</keyword>
<evidence type="ECO:0000313" key="1">
    <source>
        <dbReference type="EMBL" id="OKH14448.1"/>
    </source>
</evidence>
<evidence type="ECO:0000313" key="2">
    <source>
        <dbReference type="Proteomes" id="UP000186391"/>
    </source>
</evidence>
<dbReference type="AlphaFoldDB" id="A0A1U7H0Q6"/>
<dbReference type="RefSeq" id="WP_062248184.1">
    <property type="nucleotide sequence ID" value="NZ_MRCA01000004.1"/>
</dbReference>
<dbReference type="Proteomes" id="UP000186391">
    <property type="component" value="Unassembled WGS sequence"/>
</dbReference>
<name>A0A1U7H0Q6_9CYAN</name>
<protein>
    <submittedName>
        <fullName evidence="1">Uncharacterized protein</fullName>
    </submittedName>
</protein>
<reference evidence="1 2" key="1">
    <citation type="submission" date="2016-11" db="EMBL/GenBank/DDBJ databases">
        <title>Draft Genome Sequences of Nine Cyanobacterial Strains from Diverse Habitats.</title>
        <authorList>
            <person name="Zhu T."/>
            <person name="Hou S."/>
            <person name="Lu X."/>
            <person name="Hess W.R."/>
        </authorList>
    </citation>
    <scope>NUCLEOTIDE SEQUENCE [LARGE SCALE GENOMIC DNA]</scope>
    <source>
        <strain evidence="1 2">NIES-592</strain>
    </source>
</reference>
<accession>A0A1U7H0Q6</accession>
<organism evidence="1 2">
    <name type="scientific">Fischerella major NIES-592</name>
    <dbReference type="NCBI Taxonomy" id="210994"/>
    <lineage>
        <taxon>Bacteria</taxon>
        <taxon>Bacillati</taxon>
        <taxon>Cyanobacteriota</taxon>
        <taxon>Cyanophyceae</taxon>
        <taxon>Nostocales</taxon>
        <taxon>Hapalosiphonaceae</taxon>
        <taxon>Fischerella</taxon>
    </lineage>
</organism>
<proteinExistence type="predicted"/>
<dbReference type="EMBL" id="MRCA01000004">
    <property type="protein sequence ID" value="OKH14448.1"/>
    <property type="molecule type" value="Genomic_DNA"/>
</dbReference>
<sequence length="117" mass="14045">MNLYINENKLNIEFTFTEQLLAVRWRKSWTIPLAHITQVKTAEPESNWKEIRAAGSFIPGLIKAGTYYTDRGKEFWYVNRDKDYLTIELQNESYQRIILTIDNNKHWQERLNQLITH</sequence>
<dbReference type="OrthoDB" id="530515at2"/>
<gene>
    <name evidence="1" type="ORF">NIES592_10355</name>
</gene>
<comment type="caution">
    <text evidence="1">The sequence shown here is derived from an EMBL/GenBank/DDBJ whole genome shotgun (WGS) entry which is preliminary data.</text>
</comment>